<reference evidence="3" key="1">
    <citation type="journal article" date="2020" name="Stud. Mycol.">
        <title>101 Dothideomycetes genomes: a test case for predicting lifestyles and emergence of pathogens.</title>
        <authorList>
            <person name="Haridas S."/>
            <person name="Albert R."/>
            <person name="Binder M."/>
            <person name="Bloem J."/>
            <person name="Labutti K."/>
            <person name="Salamov A."/>
            <person name="Andreopoulos B."/>
            <person name="Baker S."/>
            <person name="Barry K."/>
            <person name="Bills G."/>
            <person name="Bluhm B."/>
            <person name="Cannon C."/>
            <person name="Castanera R."/>
            <person name="Culley D."/>
            <person name="Daum C."/>
            <person name="Ezra D."/>
            <person name="Gonzalez J."/>
            <person name="Henrissat B."/>
            <person name="Kuo A."/>
            <person name="Liang C."/>
            <person name="Lipzen A."/>
            <person name="Lutzoni F."/>
            <person name="Magnuson J."/>
            <person name="Mondo S."/>
            <person name="Nolan M."/>
            <person name="Ohm R."/>
            <person name="Pangilinan J."/>
            <person name="Park H.-J."/>
            <person name="Ramirez L."/>
            <person name="Alfaro M."/>
            <person name="Sun H."/>
            <person name="Tritt A."/>
            <person name="Yoshinaga Y."/>
            <person name="Zwiers L.-H."/>
            <person name="Turgeon B."/>
            <person name="Goodwin S."/>
            <person name="Spatafora J."/>
            <person name="Crous P."/>
            <person name="Grigoriev I."/>
        </authorList>
    </citation>
    <scope>NUCLEOTIDE SEQUENCE</scope>
    <source>
        <strain evidence="3">Tuck. ex Michener</strain>
    </source>
</reference>
<feature type="domain" description="Thiaminase-2/PQQC" evidence="2">
    <location>
        <begin position="250"/>
        <end position="466"/>
    </location>
</feature>
<evidence type="ECO:0000256" key="1">
    <source>
        <dbReference type="SAM" id="MobiDB-lite"/>
    </source>
</evidence>
<feature type="compositionally biased region" description="Polar residues" evidence="1">
    <location>
        <begin position="27"/>
        <end position="51"/>
    </location>
</feature>
<feature type="region of interest" description="Disordered" evidence="1">
    <location>
        <begin position="178"/>
        <end position="224"/>
    </location>
</feature>
<dbReference type="InterPro" id="IPR004305">
    <property type="entry name" value="Thiaminase-2/PQQC"/>
</dbReference>
<dbReference type="CDD" id="cd19357">
    <property type="entry name" value="TenA_E_At3g16990-like"/>
    <property type="match status" value="1"/>
</dbReference>
<feature type="compositionally biased region" description="Basic and acidic residues" evidence="1">
    <location>
        <begin position="52"/>
        <end position="65"/>
    </location>
</feature>
<feature type="region of interest" description="Disordered" evidence="1">
    <location>
        <begin position="1"/>
        <end position="65"/>
    </location>
</feature>
<dbReference type="AlphaFoldDB" id="A0A6A6HES2"/>
<accession>A0A6A6HES2</accession>
<evidence type="ECO:0000259" key="2">
    <source>
        <dbReference type="Pfam" id="PF03070"/>
    </source>
</evidence>
<dbReference type="Pfam" id="PF03070">
    <property type="entry name" value="TENA_THI-4"/>
    <property type="match status" value="1"/>
</dbReference>
<feature type="region of interest" description="Disordered" evidence="1">
    <location>
        <begin position="470"/>
        <end position="490"/>
    </location>
</feature>
<proteinExistence type="predicted"/>
<gene>
    <name evidence="3" type="ORF">EV356DRAFT_530974</name>
</gene>
<feature type="compositionally biased region" description="Basic and acidic residues" evidence="1">
    <location>
        <begin position="472"/>
        <end position="482"/>
    </location>
</feature>
<protein>
    <submittedName>
        <fullName evidence="3">Heme oxygenase-like protein</fullName>
    </submittedName>
</protein>
<evidence type="ECO:0000313" key="4">
    <source>
        <dbReference type="Proteomes" id="UP000800092"/>
    </source>
</evidence>
<dbReference type="InterPro" id="IPR053261">
    <property type="entry name" value="Polyketide-peptide_reg"/>
</dbReference>
<dbReference type="OrthoDB" id="37730at2759"/>
<evidence type="ECO:0000313" key="3">
    <source>
        <dbReference type="EMBL" id="KAF2236349.1"/>
    </source>
</evidence>
<sequence length="490" mass="54240">MGRTKEGKAQSNTIRETCQLPSPIRPVSQQATERSPSTKDNLPSNGDGFNNHSDHGTDHCHTPTEYGHFEETMKRLHPDYLKAQYPRSEHLRPHAGNWSIEIHTSEGTYSGKCDHCYWRNIVCSKVRCTYCGFVRAKNTTRQIEHLQSCKEYLNSSAAQEAGQSETNGDVVNGSTTNHGGSEIYNGTRPNPNLQIQRRGPNGFKRKSDQALAASSSPIPPQSIPRVNMPSLTKHLLSKYNDAFTSATQQPFLSHAGCGTLSSNALSQWLIQDSHYARGYVSFIGSLIAKVRLPFTANSQFHVLYRTMDLLISALNNIRREMSFFEITATKYSLDLHSDTAATTPPNPICRAYLDLFAAVGSTSATLLEGMVVLWATEHCYRSAWSYAASFGNSLPPPAPSTENHILALHHALIPNWTTPAFGKFVDACRAMVDELAGAENTKVREVQMRSEEQFAQVLWLEERFWPVVDGMGEERDGEDGGRVAEGGSGS</sequence>
<name>A0A6A6HES2_VIRVR</name>
<dbReference type="Proteomes" id="UP000800092">
    <property type="component" value="Unassembled WGS sequence"/>
</dbReference>
<dbReference type="PANTHER" id="PTHR41813:SF2">
    <property type="entry name" value="REGULATOR PAB1642, PUTATIVE (AFU_ORTHOLOGUE AFUA_3G11955)-RELATED"/>
    <property type="match status" value="1"/>
</dbReference>
<dbReference type="GO" id="GO:0006772">
    <property type="term" value="P:thiamine metabolic process"/>
    <property type="evidence" value="ECO:0007669"/>
    <property type="project" value="UniProtKB-ARBA"/>
</dbReference>
<dbReference type="SUPFAM" id="SSF48613">
    <property type="entry name" value="Heme oxygenase-like"/>
    <property type="match status" value="1"/>
</dbReference>
<keyword evidence="4" id="KW-1185">Reference proteome</keyword>
<feature type="compositionally biased region" description="Polar residues" evidence="1">
    <location>
        <begin position="9"/>
        <end position="20"/>
    </location>
</feature>
<dbReference type="EMBL" id="ML991785">
    <property type="protein sequence ID" value="KAF2236349.1"/>
    <property type="molecule type" value="Genomic_DNA"/>
</dbReference>
<dbReference type="PANTHER" id="PTHR41813">
    <property type="entry name" value="REGULATOR PAB1642, PUTATIVE (AFU_ORTHOLOGUE AFUA_3G11955)-RELATED"/>
    <property type="match status" value="1"/>
</dbReference>
<dbReference type="InterPro" id="IPR016084">
    <property type="entry name" value="Haem_Oase-like_multi-hlx"/>
</dbReference>
<dbReference type="Gene3D" id="1.20.910.10">
    <property type="entry name" value="Heme oxygenase-like"/>
    <property type="match status" value="1"/>
</dbReference>
<organism evidence="3 4">
    <name type="scientific">Viridothelium virens</name>
    <name type="common">Speckled blister lichen</name>
    <name type="synonym">Trypethelium virens</name>
    <dbReference type="NCBI Taxonomy" id="1048519"/>
    <lineage>
        <taxon>Eukaryota</taxon>
        <taxon>Fungi</taxon>
        <taxon>Dikarya</taxon>
        <taxon>Ascomycota</taxon>
        <taxon>Pezizomycotina</taxon>
        <taxon>Dothideomycetes</taxon>
        <taxon>Dothideomycetes incertae sedis</taxon>
        <taxon>Trypetheliales</taxon>
        <taxon>Trypetheliaceae</taxon>
        <taxon>Viridothelium</taxon>
    </lineage>
</organism>